<dbReference type="PANTHER" id="PTHR37422">
    <property type="entry name" value="TEICHURONIC ACID BIOSYNTHESIS PROTEIN TUAE"/>
    <property type="match status" value="1"/>
</dbReference>
<keyword evidence="3 5" id="KW-1133">Transmembrane helix</keyword>
<feature type="transmembrane region" description="Helical" evidence="5">
    <location>
        <begin position="359"/>
        <end position="375"/>
    </location>
</feature>
<feature type="transmembrane region" description="Helical" evidence="5">
    <location>
        <begin position="327"/>
        <end position="347"/>
    </location>
</feature>
<dbReference type="GO" id="GO:0016020">
    <property type="term" value="C:membrane"/>
    <property type="evidence" value="ECO:0007669"/>
    <property type="project" value="UniProtKB-SubCell"/>
</dbReference>
<accession>A0AAU7F5U0</accession>
<protein>
    <submittedName>
        <fullName evidence="7">O-antigen ligase family protein</fullName>
    </submittedName>
</protein>
<feature type="transmembrane region" description="Helical" evidence="5">
    <location>
        <begin position="240"/>
        <end position="261"/>
    </location>
</feature>
<reference evidence="7" key="1">
    <citation type="submission" date="2024-05" db="EMBL/GenBank/DDBJ databases">
        <authorList>
            <person name="Yang L."/>
            <person name="Pan L."/>
        </authorList>
    </citation>
    <scope>NUCLEOTIDE SEQUENCE</scope>
    <source>
        <strain evidence="7">FCG-7</strain>
    </source>
</reference>
<feature type="transmembrane region" description="Helical" evidence="5">
    <location>
        <begin position="172"/>
        <end position="189"/>
    </location>
</feature>
<evidence type="ECO:0000256" key="5">
    <source>
        <dbReference type="SAM" id="Phobius"/>
    </source>
</evidence>
<dbReference type="InterPro" id="IPR051533">
    <property type="entry name" value="WaaL-like"/>
</dbReference>
<name>A0AAU7F5U0_9NEIS</name>
<dbReference type="KEGG" id="cmav:ABHF33_09885"/>
<keyword evidence="4 5" id="KW-0472">Membrane</keyword>
<evidence type="ECO:0000256" key="3">
    <source>
        <dbReference type="ARBA" id="ARBA00022989"/>
    </source>
</evidence>
<feature type="transmembrane region" description="Helical" evidence="5">
    <location>
        <begin position="126"/>
        <end position="145"/>
    </location>
</feature>
<dbReference type="Pfam" id="PF04932">
    <property type="entry name" value="Wzy_C"/>
    <property type="match status" value="1"/>
</dbReference>
<sequence length="408" mass="45813">MTEWFSIIGYVLLIYSCSVGFKLFAGEGNISDLIETGQGDLVKQLAFIACLSLAMLAIFTSKVKARIIYLQPYFLFACVIFLYFGLTLTWSEVPDVAFRRLVNTVIVFMCGYTFVSILGIEKSLNILQLVLLILIGLSYLSIPIVPEAKHTYSALDFELVGSWKGLFPHKNVSGMLASILVGLLVIDYFRAKKTYLLILVFLCTLFLLMTKSKSSIYLLIPTLIYAFYMSSNFDRRVVSFVASLSFVFLIFFVFLLFLFVLNKVISSDAFTGRGGIWEVVSAIIADNYLLGVGFSSIFHVGLNSPLYDYTSGWEVLAASAHNGYFDIAAQTGLIGFLLTVIFLYLIVRMLTMDWGLRNLVLKMSFLFVFMLLHNITESSLFDTAKSGWLIMVLVYSMVVQLGREKNNG</sequence>
<feature type="transmembrane region" description="Helical" evidence="5">
    <location>
        <begin position="282"/>
        <end position="307"/>
    </location>
</feature>
<keyword evidence="2 5" id="KW-0812">Transmembrane</keyword>
<dbReference type="AlphaFoldDB" id="A0AAU7F5U0"/>
<feature type="transmembrane region" description="Helical" evidence="5">
    <location>
        <begin position="73"/>
        <end position="91"/>
    </location>
</feature>
<organism evidence="7">
    <name type="scientific">Chitinibacter mangrovi</name>
    <dbReference type="NCBI Taxonomy" id="3153927"/>
    <lineage>
        <taxon>Bacteria</taxon>
        <taxon>Pseudomonadati</taxon>
        <taxon>Pseudomonadota</taxon>
        <taxon>Betaproteobacteria</taxon>
        <taxon>Neisseriales</taxon>
        <taxon>Chitinibacteraceae</taxon>
        <taxon>Chitinibacter</taxon>
    </lineage>
</organism>
<keyword evidence="7" id="KW-0436">Ligase</keyword>
<feature type="transmembrane region" description="Helical" evidence="5">
    <location>
        <begin position="7"/>
        <end position="25"/>
    </location>
</feature>
<feature type="transmembrane region" description="Helical" evidence="5">
    <location>
        <begin position="45"/>
        <end position="61"/>
    </location>
</feature>
<gene>
    <name evidence="7" type="ORF">ABHF33_09885</name>
</gene>
<feature type="transmembrane region" description="Helical" evidence="5">
    <location>
        <begin position="196"/>
        <end position="220"/>
    </location>
</feature>
<dbReference type="InterPro" id="IPR007016">
    <property type="entry name" value="O-antigen_ligase-rel_domated"/>
</dbReference>
<evidence type="ECO:0000313" key="7">
    <source>
        <dbReference type="EMBL" id="XBL99379.1"/>
    </source>
</evidence>
<feature type="transmembrane region" description="Helical" evidence="5">
    <location>
        <begin position="387"/>
        <end position="403"/>
    </location>
</feature>
<dbReference type="RefSeq" id="WP_348943808.1">
    <property type="nucleotide sequence ID" value="NZ_CP157355.1"/>
</dbReference>
<evidence type="ECO:0000256" key="2">
    <source>
        <dbReference type="ARBA" id="ARBA00022692"/>
    </source>
</evidence>
<feature type="domain" description="O-antigen ligase-related" evidence="6">
    <location>
        <begin position="199"/>
        <end position="339"/>
    </location>
</feature>
<evidence type="ECO:0000256" key="1">
    <source>
        <dbReference type="ARBA" id="ARBA00004141"/>
    </source>
</evidence>
<dbReference type="EMBL" id="CP157355">
    <property type="protein sequence ID" value="XBL99379.1"/>
    <property type="molecule type" value="Genomic_DNA"/>
</dbReference>
<comment type="subcellular location">
    <subcellularLocation>
        <location evidence="1">Membrane</location>
        <topology evidence="1">Multi-pass membrane protein</topology>
    </subcellularLocation>
</comment>
<feature type="transmembrane region" description="Helical" evidence="5">
    <location>
        <begin position="97"/>
        <end position="119"/>
    </location>
</feature>
<dbReference type="PANTHER" id="PTHR37422:SF13">
    <property type="entry name" value="LIPOPOLYSACCHARIDE BIOSYNTHESIS PROTEIN PA4999-RELATED"/>
    <property type="match status" value="1"/>
</dbReference>
<evidence type="ECO:0000259" key="6">
    <source>
        <dbReference type="Pfam" id="PF04932"/>
    </source>
</evidence>
<proteinExistence type="predicted"/>
<evidence type="ECO:0000256" key="4">
    <source>
        <dbReference type="ARBA" id="ARBA00023136"/>
    </source>
</evidence>
<dbReference type="GO" id="GO:0016874">
    <property type="term" value="F:ligase activity"/>
    <property type="evidence" value="ECO:0007669"/>
    <property type="project" value="UniProtKB-KW"/>
</dbReference>